<protein>
    <submittedName>
        <fullName evidence="8">Site-specific integrase</fullName>
    </submittedName>
</protein>
<organism evidence="8 9">
    <name type="scientific">Avibacterium endocarditidis</name>
    <dbReference type="NCBI Taxonomy" id="380674"/>
    <lineage>
        <taxon>Bacteria</taxon>
        <taxon>Pseudomonadati</taxon>
        <taxon>Pseudomonadota</taxon>
        <taxon>Gammaproteobacteria</taxon>
        <taxon>Pasteurellales</taxon>
        <taxon>Pasteurellaceae</taxon>
        <taxon>Avibacterium</taxon>
    </lineage>
</organism>
<dbReference type="CDD" id="cd00397">
    <property type="entry name" value="DNA_BRE_C"/>
    <property type="match status" value="1"/>
</dbReference>
<accession>A0ABX4ZRK0</accession>
<evidence type="ECO:0000313" key="8">
    <source>
        <dbReference type="EMBL" id="POY42091.1"/>
    </source>
</evidence>
<evidence type="ECO:0000256" key="5">
    <source>
        <dbReference type="PROSITE-ProRule" id="PRU01248"/>
    </source>
</evidence>
<dbReference type="SUPFAM" id="SSF56349">
    <property type="entry name" value="DNA breaking-rejoining enzymes"/>
    <property type="match status" value="1"/>
</dbReference>
<dbReference type="PANTHER" id="PTHR30349">
    <property type="entry name" value="PHAGE INTEGRASE-RELATED"/>
    <property type="match status" value="1"/>
</dbReference>
<evidence type="ECO:0000256" key="1">
    <source>
        <dbReference type="ARBA" id="ARBA00008857"/>
    </source>
</evidence>
<dbReference type="InterPro" id="IPR002104">
    <property type="entry name" value="Integrase_catalytic"/>
</dbReference>
<dbReference type="InterPro" id="IPR010998">
    <property type="entry name" value="Integrase_recombinase_N"/>
</dbReference>
<evidence type="ECO:0000256" key="3">
    <source>
        <dbReference type="ARBA" id="ARBA00023125"/>
    </source>
</evidence>
<feature type="domain" description="Tyr recombinase" evidence="6">
    <location>
        <begin position="99"/>
        <end position="295"/>
    </location>
</feature>
<keyword evidence="2" id="KW-0229">DNA integration</keyword>
<dbReference type="InterPro" id="IPR044068">
    <property type="entry name" value="CB"/>
</dbReference>
<keyword evidence="4" id="KW-0233">DNA recombination</keyword>
<dbReference type="InterPro" id="IPR011010">
    <property type="entry name" value="DNA_brk_join_enz"/>
</dbReference>
<evidence type="ECO:0000256" key="4">
    <source>
        <dbReference type="ARBA" id="ARBA00023172"/>
    </source>
</evidence>
<dbReference type="PROSITE" id="PS51898">
    <property type="entry name" value="TYR_RECOMBINASE"/>
    <property type="match status" value="1"/>
</dbReference>
<evidence type="ECO:0000256" key="2">
    <source>
        <dbReference type="ARBA" id="ARBA00022908"/>
    </source>
</evidence>
<name>A0ABX4ZRK0_9PAST</name>
<dbReference type="InterPro" id="IPR050090">
    <property type="entry name" value="Tyrosine_recombinase_XerCD"/>
</dbReference>
<dbReference type="Proteomes" id="UP000237229">
    <property type="component" value="Unassembled WGS sequence"/>
</dbReference>
<gene>
    <name evidence="8" type="ORF">C3Z13_07715</name>
</gene>
<sequence>MKSYYKIFLYKYLRGDTIKSYQKAIRLLQRNCNVMYPNEISSLLLLDWRRTAVGSNIKPITWNSYLRHIKAIYKFGIEQNLLDYQDNPCNKLFLREGKAKRKILSSTELAKLDFFLQGAHNLPGILNPVWFVETLIKTFRYTAIRRAQLIKLKVGDIDLVSRIIHISPEINKNHHSHTIPISDKLFPYLQNLILELKRANQTNDCQLFNFNLFCPLSRNRAKNTSEHQISHIFKVISRSVGFNVSPHRFRHTVATNLMKNPNNLYVAKQLLGHRDIKVTLTYIEDDVEMIRDTVNSALL</sequence>
<evidence type="ECO:0000313" key="9">
    <source>
        <dbReference type="Proteomes" id="UP000237229"/>
    </source>
</evidence>
<dbReference type="Gene3D" id="1.10.150.130">
    <property type="match status" value="1"/>
</dbReference>
<evidence type="ECO:0000259" key="6">
    <source>
        <dbReference type="PROSITE" id="PS51898"/>
    </source>
</evidence>
<dbReference type="EMBL" id="PQVI01000095">
    <property type="protein sequence ID" value="POY42091.1"/>
    <property type="molecule type" value="Genomic_DNA"/>
</dbReference>
<dbReference type="InterPro" id="IPR013762">
    <property type="entry name" value="Integrase-like_cat_sf"/>
</dbReference>
<feature type="domain" description="Core-binding (CB)" evidence="7">
    <location>
        <begin position="1"/>
        <end position="77"/>
    </location>
</feature>
<reference evidence="8 9" key="1">
    <citation type="submission" date="2018-02" db="EMBL/GenBank/DDBJ databases">
        <title>Classification genera of Pasteurellaceae by whole genome sequence comparison.</title>
        <authorList>
            <person name="Christensen H."/>
        </authorList>
    </citation>
    <scope>NUCLEOTIDE SEQUENCE [LARGE SCALE GENOMIC DNA]</scope>
    <source>
        <strain evidence="8 9">20186H4H1</strain>
    </source>
</reference>
<dbReference type="RefSeq" id="WP_103855534.1">
    <property type="nucleotide sequence ID" value="NZ_CBCSDH010000010.1"/>
</dbReference>
<proteinExistence type="inferred from homology"/>
<keyword evidence="9" id="KW-1185">Reference proteome</keyword>
<dbReference type="PANTHER" id="PTHR30349:SF41">
    <property type="entry name" value="INTEGRASE_RECOMBINASE PROTEIN MJ0367-RELATED"/>
    <property type="match status" value="1"/>
</dbReference>
<dbReference type="Gene3D" id="1.10.443.10">
    <property type="entry name" value="Intergrase catalytic core"/>
    <property type="match status" value="1"/>
</dbReference>
<dbReference type="PROSITE" id="PS51900">
    <property type="entry name" value="CB"/>
    <property type="match status" value="1"/>
</dbReference>
<comment type="similarity">
    <text evidence="1">Belongs to the 'phage' integrase family.</text>
</comment>
<dbReference type="Pfam" id="PF00589">
    <property type="entry name" value="Phage_integrase"/>
    <property type="match status" value="1"/>
</dbReference>
<keyword evidence="3 5" id="KW-0238">DNA-binding</keyword>
<comment type="caution">
    <text evidence="8">The sequence shown here is derived from an EMBL/GenBank/DDBJ whole genome shotgun (WGS) entry which is preliminary data.</text>
</comment>
<evidence type="ECO:0000259" key="7">
    <source>
        <dbReference type="PROSITE" id="PS51900"/>
    </source>
</evidence>